<dbReference type="CDD" id="cd00093">
    <property type="entry name" value="HTH_XRE"/>
    <property type="match status" value="1"/>
</dbReference>
<keyword evidence="1" id="KW-0238">DNA-binding</keyword>
<dbReference type="SMART" id="SM00530">
    <property type="entry name" value="HTH_XRE"/>
    <property type="match status" value="1"/>
</dbReference>
<name>A0ABT5WQ77_9SPHN</name>
<dbReference type="SUPFAM" id="SSF51182">
    <property type="entry name" value="RmlC-like cupins"/>
    <property type="match status" value="1"/>
</dbReference>
<evidence type="ECO:0000259" key="2">
    <source>
        <dbReference type="PROSITE" id="PS50943"/>
    </source>
</evidence>
<dbReference type="Gene3D" id="2.60.120.10">
    <property type="entry name" value="Jelly Rolls"/>
    <property type="match status" value="1"/>
</dbReference>
<dbReference type="Gene3D" id="1.10.260.40">
    <property type="entry name" value="lambda repressor-like DNA-binding domains"/>
    <property type="match status" value="1"/>
</dbReference>
<dbReference type="PANTHER" id="PTHR46797:SF1">
    <property type="entry name" value="METHYLPHOSPHONATE SYNTHASE"/>
    <property type="match status" value="1"/>
</dbReference>
<dbReference type="InterPro" id="IPR013096">
    <property type="entry name" value="Cupin_2"/>
</dbReference>
<evidence type="ECO:0000313" key="3">
    <source>
        <dbReference type="EMBL" id="MDE8652034.1"/>
    </source>
</evidence>
<feature type="domain" description="HTH cro/C1-type" evidence="2">
    <location>
        <begin position="31"/>
        <end position="85"/>
    </location>
</feature>
<dbReference type="Pfam" id="PF07883">
    <property type="entry name" value="Cupin_2"/>
    <property type="match status" value="1"/>
</dbReference>
<dbReference type="InterPro" id="IPR014710">
    <property type="entry name" value="RmlC-like_jellyroll"/>
</dbReference>
<dbReference type="PROSITE" id="PS50943">
    <property type="entry name" value="HTH_CROC1"/>
    <property type="match status" value="1"/>
</dbReference>
<dbReference type="EMBL" id="JARESE010000028">
    <property type="protein sequence ID" value="MDE8652034.1"/>
    <property type="molecule type" value="Genomic_DNA"/>
</dbReference>
<dbReference type="PANTHER" id="PTHR46797">
    <property type="entry name" value="HTH-TYPE TRANSCRIPTIONAL REGULATOR"/>
    <property type="match status" value="1"/>
</dbReference>
<dbReference type="InterPro" id="IPR010982">
    <property type="entry name" value="Lambda_DNA-bd_dom_sf"/>
</dbReference>
<keyword evidence="4" id="KW-1185">Reference proteome</keyword>
<comment type="caution">
    <text evidence="3">The sequence shown here is derived from an EMBL/GenBank/DDBJ whole genome shotgun (WGS) entry which is preliminary data.</text>
</comment>
<organism evidence="3 4">
    <name type="scientific">Novosphingobium album</name>
    <name type="common">ex Liu et al. 2023</name>
    <dbReference type="NCBI Taxonomy" id="3031130"/>
    <lineage>
        <taxon>Bacteria</taxon>
        <taxon>Pseudomonadati</taxon>
        <taxon>Pseudomonadota</taxon>
        <taxon>Alphaproteobacteria</taxon>
        <taxon>Sphingomonadales</taxon>
        <taxon>Sphingomonadaceae</taxon>
        <taxon>Novosphingobium</taxon>
    </lineage>
</organism>
<dbReference type="Pfam" id="PF01381">
    <property type="entry name" value="HTH_3"/>
    <property type="match status" value="1"/>
</dbReference>
<dbReference type="SUPFAM" id="SSF47413">
    <property type="entry name" value="lambda repressor-like DNA-binding domains"/>
    <property type="match status" value="1"/>
</dbReference>
<proteinExistence type="predicted"/>
<dbReference type="InterPro" id="IPR001387">
    <property type="entry name" value="Cro/C1-type_HTH"/>
</dbReference>
<evidence type="ECO:0000256" key="1">
    <source>
        <dbReference type="ARBA" id="ARBA00023125"/>
    </source>
</evidence>
<reference evidence="3 4" key="1">
    <citation type="submission" date="2023-03" db="EMBL/GenBank/DDBJ databases">
        <title>NovoSphingobium album sp. nov. isolated from polycyclic aromatic hydrocarbons- and heavy-metal polluted soil.</title>
        <authorList>
            <person name="Liu Z."/>
            <person name="Wang K."/>
        </authorList>
    </citation>
    <scope>NUCLEOTIDE SEQUENCE [LARGE SCALE GENOMIC DNA]</scope>
    <source>
        <strain evidence="3 4">H3SJ31-1</strain>
    </source>
</reference>
<sequence length="205" mass="21949">MAEAGQVSRRKGIYEGVFGLERDPPAIGPRLHQLRKEQGMTLDALAALSGVSRSMLSQIERGQANPTLATVWHLSRALSVEIAEFVGGERIGRRGRIELTAATFVPEIRTADGRCVLKILSPAPSVGQFECYHLTLEPHAELVSEAHAMGSSEHLTVLHGELTVTSAETTAIVGEGAIARYPADVPHAIRNPGASRTEALLVVMS</sequence>
<dbReference type="InterPro" id="IPR050807">
    <property type="entry name" value="TransReg_Diox_bact_type"/>
</dbReference>
<dbReference type="CDD" id="cd02209">
    <property type="entry name" value="cupin_XRE_C"/>
    <property type="match status" value="1"/>
</dbReference>
<protein>
    <submittedName>
        <fullName evidence="3">XRE family transcriptional regulator</fullName>
    </submittedName>
</protein>
<accession>A0ABT5WQ77</accession>
<dbReference type="Proteomes" id="UP001216253">
    <property type="component" value="Unassembled WGS sequence"/>
</dbReference>
<dbReference type="InterPro" id="IPR011051">
    <property type="entry name" value="RmlC_Cupin_sf"/>
</dbReference>
<gene>
    <name evidence="3" type="ORF">PYV00_09910</name>
</gene>
<evidence type="ECO:0000313" key="4">
    <source>
        <dbReference type="Proteomes" id="UP001216253"/>
    </source>
</evidence>